<accession>A0AAD3S9G9</accession>
<feature type="region of interest" description="Disordered" evidence="4">
    <location>
        <begin position="381"/>
        <end position="412"/>
    </location>
</feature>
<dbReference type="Proteomes" id="UP001279734">
    <property type="component" value="Unassembled WGS sequence"/>
</dbReference>
<keyword evidence="1 3" id="KW-0853">WD repeat</keyword>
<evidence type="ECO:0000313" key="5">
    <source>
        <dbReference type="EMBL" id="GMH06836.1"/>
    </source>
</evidence>
<proteinExistence type="predicted"/>
<sequence>MPCDFVAFLESVNPFAILGGKSEALVYCKERSVLVSVNNLGFGGSILSKLLNKLYWNAYRRGDAEFCSDGYYCYGGPIHTLKDLCARQVKPQSEALGGNVDVGANDDFNRKLDRVVGNGSRILGVFLLHSILQEFRTTHESAGSGQQAAWVLKGQLRPFINHGIQQQASYDLTVEYTAKRFTANSFATKHFQQTGIEILRHPSSSKFEKDSGSAKSDEKLKEIMKIPRKGIKVEANQEISIKSRRMSQRRPPPDRIGVLRGHRASVTDVCFHWSKSLLFSGSTDGELRIWDAVQQRMLSSAWVHSAVHGIICVACGPSIGDNKILSQGKDGTVRCWDIEDGGLSRSPSLTIRRNTYNFCKLSLVKSSSACMKQAEMYEHHAESSQTFETESLDDSREKTNSQSESSRREDYRHAEGQKYIAVAGEPSSEVEIWDLNTAEMCTRLSSLSGFSCNSTTERGMCMSVQAFIPSGYQGLMHVLAGYEDGTMVWWDVRNTGTPLTSVKYHKEPVLSLVVDESCNGGVSGAADDKLVLFFLDHAKGLCTVKKEISLERPGIACTSIRPDKKIVATAGWDHRVRIYNYRKGNALAILKYHNATCNAVSFSNDCKTLASASEDATIALWELYPPQRST</sequence>
<dbReference type="PROSITE" id="PS50082">
    <property type="entry name" value="WD_REPEATS_2"/>
    <property type="match status" value="2"/>
</dbReference>
<evidence type="ECO:0008006" key="7">
    <source>
        <dbReference type="Google" id="ProtNLM"/>
    </source>
</evidence>
<protein>
    <recommendedName>
        <fullName evidence="7">Protein DECREASED SIZE EXCLUSION LIMIT 1</fullName>
    </recommendedName>
</protein>
<dbReference type="Pfam" id="PF00400">
    <property type="entry name" value="WD40"/>
    <property type="match status" value="3"/>
</dbReference>
<feature type="compositionally biased region" description="Basic and acidic residues" evidence="4">
    <location>
        <begin position="393"/>
        <end position="412"/>
    </location>
</feature>
<dbReference type="PANTHER" id="PTHR19854">
    <property type="entry name" value="TRANSDUCIN BETA-LIKE 3"/>
    <property type="match status" value="1"/>
</dbReference>
<dbReference type="InterPro" id="IPR015943">
    <property type="entry name" value="WD40/YVTN_repeat-like_dom_sf"/>
</dbReference>
<dbReference type="AlphaFoldDB" id="A0AAD3S9G9"/>
<keyword evidence="2" id="KW-0677">Repeat</keyword>
<keyword evidence="6" id="KW-1185">Reference proteome</keyword>
<dbReference type="SMART" id="SM00320">
    <property type="entry name" value="WD40"/>
    <property type="match status" value="5"/>
</dbReference>
<dbReference type="PROSITE" id="PS50294">
    <property type="entry name" value="WD_REPEATS_REGION"/>
    <property type="match status" value="2"/>
</dbReference>
<dbReference type="SUPFAM" id="SSF50978">
    <property type="entry name" value="WD40 repeat-like"/>
    <property type="match status" value="1"/>
</dbReference>
<evidence type="ECO:0000313" key="6">
    <source>
        <dbReference type="Proteomes" id="UP001279734"/>
    </source>
</evidence>
<dbReference type="Gene3D" id="2.130.10.10">
    <property type="entry name" value="YVTN repeat-like/Quinoprotein amine dehydrogenase"/>
    <property type="match status" value="2"/>
</dbReference>
<dbReference type="EMBL" id="BSYO01000006">
    <property type="protein sequence ID" value="GMH06836.1"/>
    <property type="molecule type" value="Genomic_DNA"/>
</dbReference>
<evidence type="ECO:0000256" key="1">
    <source>
        <dbReference type="ARBA" id="ARBA00022574"/>
    </source>
</evidence>
<dbReference type="InterPro" id="IPR001680">
    <property type="entry name" value="WD40_rpt"/>
</dbReference>
<comment type="caution">
    <text evidence="5">The sequence shown here is derived from an EMBL/GenBank/DDBJ whole genome shotgun (WGS) entry which is preliminary data.</text>
</comment>
<dbReference type="PANTHER" id="PTHR19854:SF1">
    <property type="entry name" value="GUANINE NUCLEOTIDE-BINDING PROTEIN SUBUNIT BETA-LIKE PROTEIN 1"/>
    <property type="match status" value="1"/>
</dbReference>
<feature type="repeat" description="WD" evidence="3">
    <location>
        <begin position="259"/>
        <end position="300"/>
    </location>
</feature>
<evidence type="ECO:0000256" key="4">
    <source>
        <dbReference type="SAM" id="MobiDB-lite"/>
    </source>
</evidence>
<reference evidence="5" key="1">
    <citation type="submission" date="2023-05" db="EMBL/GenBank/DDBJ databases">
        <title>Nepenthes gracilis genome sequencing.</title>
        <authorList>
            <person name="Fukushima K."/>
        </authorList>
    </citation>
    <scope>NUCLEOTIDE SEQUENCE</scope>
    <source>
        <strain evidence="5">SING2019-196</strain>
    </source>
</reference>
<gene>
    <name evidence="5" type="ORF">Nepgr_008676</name>
</gene>
<dbReference type="PRINTS" id="PR00320">
    <property type="entry name" value="GPROTEINBRPT"/>
</dbReference>
<feature type="repeat" description="WD" evidence="3">
    <location>
        <begin position="590"/>
        <end position="630"/>
    </location>
</feature>
<dbReference type="InterPro" id="IPR019775">
    <property type="entry name" value="WD40_repeat_CS"/>
</dbReference>
<evidence type="ECO:0000256" key="3">
    <source>
        <dbReference type="PROSITE-ProRule" id="PRU00221"/>
    </source>
</evidence>
<name>A0AAD3S9G9_NEPGR</name>
<evidence type="ECO:0000256" key="2">
    <source>
        <dbReference type="ARBA" id="ARBA00022737"/>
    </source>
</evidence>
<organism evidence="5 6">
    <name type="scientific">Nepenthes gracilis</name>
    <name type="common">Slender pitcher plant</name>
    <dbReference type="NCBI Taxonomy" id="150966"/>
    <lineage>
        <taxon>Eukaryota</taxon>
        <taxon>Viridiplantae</taxon>
        <taxon>Streptophyta</taxon>
        <taxon>Embryophyta</taxon>
        <taxon>Tracheophyta</taxon>
        <taxon>Spermatophyta</taxon>
        <taxon>Magnoliopsida</taxon>
        <taxon>eudicotyledons</taxon>
        <taxon>Gunneridae</taxon>
        <taxon>Pentapetalae</taxon>
        <taxon>Caryophyllales</taxon>
        <taxon>Nepenthaceae</taxon>
        <taxon>Nepenthes</taxon>
    </lineage>
</organism>
<dbReference type="PROSITE" id="PS00678">
    <property type="entry name" value="WD_REPEATS_1"/>
    <property type="match status" value="1"/>
</dbReference>
<dbReference type="InterPro" id="IPR020472">
    <property type="entry name" value="WD40_PAC1"/>
</dbReference>
<dbReference type="InterPro" id="IPR036322">
    <property type="entry name" value="WD40_repeat_dom_sf"/>
</dbReference>